<keyword evidence="2" id="KW-1185">Reference proteome</keyword>
<dbReference type="Proteomes" id="UP001592582">
    <property type="component" value="Unassembled WGS sequence"/>
</dbReference>
<evidence type="ECO:0000313" key="2">
    <source>
        <dbReference type="Proteomes" id="UP001592582"/>
    </source>
</evidence>
<evidence type="ECO:0000313" key="1">
    <source>
        <dbReference type="EMBL" id="MFC1412330.1"/>
    </source>
</evidence>
<organism evidence="1 2">
    <name type="scientific">Streptacidiphilus alkalitolerans</name>
    <dbReference type="NCBI Taxonomy" id="3342712"/>
    <lineage>
        <taxon>Bacteria</taxon>
        <taxon>Bacillati</taxon>
        <taxon>Actinomycetota</taxon>
        <taxon>Actinomycetes</taxon>
        <taxon>Kitasatosporales</taxon>
        <taxon>Streptomycetaceae</taxon>
        <taxon>Streptacidiphilus</taxon>
    </lineage>
</organism>
<comment type="caution">
    <text evidence="1">The sequence shown here is derived from an EMBL/GenBank/DDBJ whole genome shotgun (WGS) entry which is preliminary data.</text>
</comment>
<dbReference type="RefSeq" id="WP_380512942.1">
    <property type="nucleotide sequence ID" value="NZ_JBHEZX010000011.1"/>
</dbReference>
<accession>A0ABV6VF20</accession>
<dbReference type="EMBL" id="JBHEZX010000011">
    <property type="protein sequence ID" value="MFC1412330.1"/>
    <property type="molecule type" value="Genomic_DNA"/>
</dbReference>
<sequence>MNWPLETRQRVLAACREGRPYPETAARFGVPRGTVGYWVHADRQRRGETAPERASACPRCDGLPLDRRAYSYLLGQYLGDGHIVSKRKQHHLSVYCCDGWPGVMAETEAAMLAVMPGYRTGRRQRPGCTEVKSYTAHWKCLFPQHGPGMKHTRPIVLEPWQQEIAAEHPWPLIRGLIHSDGCRVTNWTTTTLADGSSRRYEYPRYLFTNKSDDIRRVYSDALDAVGVAWRVCRRGADPYHVSVARRASVALMDEHVGEKS</sequence>
<protein>
    <submittedName>
        <fullName evidence="1">Helix-turn-helix domain-containing protein</fullName>
    </submittedName>
</protein>
<reference evidence="1 2" key="1">
    <citation type="submission" date="2024-09" db="EMBL/GenBank/DDBJ databases">
        <authorList>
            <person name="Lee S.D."/>
        </authorList>
    </citation>
    <scope>NUCLEOTIDE SEQUENCE [LARGE SCALE GENOMIC DNA]</scope>
    <source>
        <strain evidence="1 2">N1-1</strain>
    </source>
</reference>
<gene>
    <name evidence="1" type="ORF">ACEZDG_23975</name>
</gene>
<name>A0ABV6VF20_9ACTN</name>
<dbReference type="SUPFAM" id="SSF46689">
    <property type="entry name" value="Homeodomain-like"/>
    <property type="match status" value="1"/>
</dbReference>
<dbReference type="InterPro" id="IPR027434">
    <property type="entry name" value="Homing_endonucl"/>
</dbReference>
<proteinExistence type="predicted"/>
<dbReference type="Gene3D" id="3.10.28.10">
    <property type="entry name" value="Homing endonucleases"/>
    <property type="match status" value="1"/>
</dbReference>
<dbReference type="InterPro" id="IPR009057">
    <property type="entry name" value="Homeodomain-like_sf"/>
</dbReference>
<dbReference type="Pfam" id="PF13384">
    <property type="entry name" value="HTH_23"/>
    <property type="match status" value="1"/>
</dbReference>